<proteinExistence type="inferred from homology"/>
<evidence type="ECO:0000313" key="7">
    <source>
        <dbReference type="Proteomes" id="UP001304683"/>
    </source>
</evidence>
<dbReference type="EMBL" id="CP132508">
    <property type="protein sequence ID" value="WPD19960.1"/>
    <property type="molecule type" value="Genomic_DNA"/>
</dbReference>
<evidence type="ECO:0000256" key="1">
    <source>
        <dbReference type="ARBA" id="ARBA00004196"/>
    </source>
</evidence>
<dbReference type="PIRSF" id="PIRSF002741">
    <property type="entry name" value="MppA"/>
    <property type="match status" value="1"/>
</dbReference>
<dbReference type="InterPro" id="IPR000914">
    <property type="entry name" value="SBP_5_dom"/>
</dbReference>
<organism evidence="6 7">
    <name type="scientific">Thermaerobacter composti</name>
    <dbReference type="NCBI Taxonomy" id="554949"/>
    <lineage>
        <taxon>Bacteria</taxon>
        <taxon>Bacillati</taxon>
        <taxon>Bacillota</taxon>
        <taxon>Clostridia</taxon>
        <taxon>Eubacteriales</taxon>
        <taxon>Clostridiales Family XVII. Incertae Sedis</taxon>
        <taxon>Thermaerobacter</taxon>
    </lineage>
</organism>
<sequence>MAPGRWRITLAAALVGAVVLGWWAVGAPEATERRPPGRPGGTWVEPIPVPPASLDPARASSEAEVRIAALLYDGLVRLGPDGRLHPGLARRWEVRDGGTRYVFWLRPGVRFHNGRPLTAADVVFSLQRLADPRKPAPRQWVLEGVVGAEAYRQGRASAITGLRALGADRVEIRLVGPRPAFLYRLATPGAAIVDAETVAGSGSGAFPAVGTGPFRLAARTEAAIRLEAYAGHYRGRPYLDAVELVVGGSRRQTLAAFAAGRLTAVRLLPHEVRELAALGWAGPQWRLELPATVWIELNAGRPPLTHPAVRRALAYAVDRETLVAGLAPGGYRLAEGWIPPGMAGARPAPHLPAYRAQQARALLHAAGVQPGAELRWLQPGDLFWSAVAGRLDYLLGRVGLELDVTTVAQADFPPLDGRDAPYHLAPRATWAEYPDAEALLLPWVEAAADRAMGAGGQRGAVLRGRDRPVHQALAAFLPARGRERAEAAARLEARLLDAGFGLPLYHPVVVWAVQPRVRGFVPSPFPQGADLWAVSFAPAADDAR</sequence>
<dbReference type="InterPro" id="IPR030678">
    <property type="entry name" value="Peptide/Ni-bd"/>
</dbReference>
<comment type="similarity">
    <text evidence="2">Belongs to the bacterial solute-binding protein 5 family.</text>
</comment>
<dbReference type="PANTHER" id="PTHR30290:SF10">
    <property type="entry name" value="PERIPLASMIC OLIGOPEPTIDE-BINDING PROTEIN-RELATED"/>
    <property type="match status" value="1"/>
</dbReference>
<dbReference type="InterPro" id="IPR039424">
    <property type="entry name" value="SBP_5"/>
</dbReference>
<name>A0ABZ0QR18_9FIRM</name>
<dbReference type="PANTHER" id="PTHR30290">
    <property type="entry name" value="PERIPLASMIC BINDING COMPONENT OF ABC TRANSPORTER"/>
    <property type="match status" value="1"/>
</dbReference>
<accession>A0ABZ0QR18</accession>
<dbReference type="RefSeq" id="WP_318751380.1">
    <property type="nucleotide sequence ID" value="NZ_CP132508.1"/>
</dbReference>
<evidence type="ECO:0000256" key="3">
    <source>
        <dbReference type="ARBA" id="ARBA00022448"/>
    </source>
</evidence>
<dbReference type="Proteomes" id="UP001304683">
    <property type="component" value="Chromosome"/>
</dbReference>
<dbReference type="Pfam" id="PF00496">
    <property type="entry name" value="SBP_bac_5"/>
    <property type="match status" value="1"/>
</dbReference>
<evidence type="ECO:0000256" key="2">
    <source>
        <dbReference type="ARBA" id="ARBA00005695"/>
    </source>
</evidence>
<dbReference type="Gene3D" id="3.40.190.10">
    <property type="entry name" value="Periplasmic binding protein-like II"/>
    <property type="match status" value="1"/>
</dbReference>
<dbReference type="Gene3D" id="3.90.76.10">
    <property type="entry name" value="Dipeptide-binding Protein, Domain 1"/>
    <property type="match status" value="1"/>
</dbReference>
<dbReference type="Gene3D" id="3.10.105.10">
    <property type="entry name" value="Dipeptide-binding Protein, Domain 3"/>
    <property type="match status" value="1"/>
</dbReference>
<gene>
    <name evidence="6" type="ORF">Q5761_04750</name>
</gene>
<comment type="subcellular location">
    <subcellularLocation>
        <location evidence="1">Cell envelope</location>
    </subcellularLocation>
</comment>
<reference evidence="6 7" key="1">
    <citation type="submission" date="2023-08" db="EMBL/GenBank/DDBJ databases">
        <title>Genome sequence of Thermaerobacter compostii strain Ins1, a spore-forming filamentous bacterium isolated from a deep geothermal reservoir.</title>
        <authorList>
            <person name="Bregnard D."/>
            <person name="Gonzalez D."/>
            <person name="Junier P."/>
        </authorList>
    </citation>
    <scope>NUCLEOTIDE SEQUENCE [LARGE SCALE GENOMIC DNA]</scope>
    <source>
        <strain evidence="6 7">Ins1</strain>
    </source>
</reference>
<keyword evidence="3" id="KW-0813">Transport</keyword>
<dbReference type="CDD" id="cd00995">
    <property type="entry name" value="PBP2_NikA_DppA_OppA_like"/>
    <property type="match status" value="1"/>
</dbReference>
<protein>
    <submittedName>
        <fullName evidence="6">ABC transporter substrate-binding protein</fullName>
    </submittedName>
</protein>
<evidence type="ECO:0000256" key="4">
    <source>
        <dbReference type="ARBA" id="ARBA00022729"/>
    </source>
</evidence>
<evidence type="ECO:0000259" key="5">
    <source>
        <dbReference type="Pfam" id="PF00496"/>
    </source>
</evidence>
<feature type="domain" description="Solute-binding protein family 5" evidence="5">
    <location>
        <begin position="84"/>
        <end position="445"/>
    </location>
</feature>
<keyword evidence="4" id="KW-0732">Signal</keyword>
<evidence type="ECO:0000313" key="6">
    <source>
        <dbReference type="EMBL" id="WPD19960.1"/>
    </source>
</evidence>
<dbReference type="SUPFAM" id="SSF53850">
    <property type="entry name" value="Periplasmic binding protein-like II"/>
    <property type="match status" value="1"/>
</dbReference>
<keyword evidence="7" id="KW-1185">Reference proteome</keyword>